<dbReference type="OrthoDB" id="431169at2759"/>
<dbReference type="AlphaFoldDB" id="A0A4U5PAA8"/>
<keyword evidence="3" id="KW-1185">Reference proteome</keyword>
<keyword evidence="1" id="KW-1133">Transmembrane helix</keyword>
<name>A0A4U5PAA8_STECR</name>
<keyword evidence="1" id="KW-0472">Membrane</keyword>
<sequence length="87" mass="10188">MQNVRRSVVAFLFSHFSAPFGMRSAVFGIRRPRMTHFGVLCGASLFAYHTMRRRRRPQTASTSTIRICPLEPRFFHHFLRQIVHVAK</sequence>
<keyword evidence="1" id="KW-0812">Transmembrane</keyword>
<dbReference type="Proteomes" id="UP000298663">
    <property type="component" value="Unassembled WGS sequence"/>
</dbReference>
<protein>
    <submittedName>
        <fullName evidence="2">Uncharacterized protein</fullName>
    </submittedName>
</protein>
<evidence type="ECO:0000313" key="3">
    <source>
        <dbReference type="Proteomes" id="UP000298663"/>
    </source>
</evidence>
<comment type="caution">
    <text evidence="2">The sequence shown here is derived from an EMBL/GenBank/DDBJ whole genome shotgun (WGS) entry which is preliminary data.</text>
</comment>
<proteinExistence type="predicted"/>
<accession>A0A4U5PAA8</accession>
<evidence type="ECO:0000256" key="1">
    <source>
        <dbReference type="SAM" id="Phobius"/>
    </source>
</evidence>
<evidence type="ECO:0000313" key="2">
    <source>
        <dbReference type="EMBL" id="TKR93257.1"/>
    </source>
</evidence>
<gene>
    <name evidence="2" type="ORF">L596_007750</name>
</gene>
<feature type="transmembrane region" description="Helical" evidence="1">
    <location>
        <begin position="34"/>
        <end position="51"/>
    </location>
</feature>
<organism evidence="2 3">
    <name type="scientific">Steinernema carpocapsae</name>
    <name type="common">Entomopathogenic nematode</name>
    <dbReference type="NCBI Taxonomy" id="34508"/>
    <lineage>
        <taxon>Eukaryota</taxon>
        <taxon>Metazoa</taxon>
        <taxon>Ecdysozoa</taxon>
        <taxon>Nematoda</taxon>
        <taxon>Chromadorea</taxon>
        <taxon>Rhabditida</taxon>
        <taxon>Tylenchina</taxon>
        <taxon>Panagrolaimomorpha</taxon>
        <taxon>Strongyloidoidea</taxon>
        <taxon>Steinernematidae</taxon>
        <taxon>Steinernema</taxon>
    </lineage>
</organism>
<dbReference type="EMBL" id="AZBU02000002">
    <property type="protein sequence ID" value="TKR93257.1"/>
    <property type="molecule type" value="Genomic_DNA"/>
</dbReference>
<reference evidence="2 3" key="2">
    <citation type="journal article" date="2019" name="G3 (Bethesda)">
        <title>Hybrid Assembly of the Genome of the Entomopathogenic Nematode Steinernema carpocapsae Identifies the X-Chromosome.</title>
        <authorList>
            <person name="Serra L."/>
            <person name="Macchietto M."/>
            <person name="Macias-Munoz A."/>
            <person name="McGill C.J."/>
            <person name="Rodriguez I.M."/>
            <person name="Rodriguez B."/>
            <person name="Murad R."/>
            <person name="Mortazavi A."/>
        </authorList>
    </citation>
    <scope>NUCLEOTIDE SEQUENCE [LARGE SCALE GENOMIC DNA]</scope>
    <source>
        <strain evidence="2 3">ALL</strain>
    </source>
</reference>
<reference evidence="2 3" key="1">
    <citation type="journal article" date="2015" name="Genome Biol.">
        <title>Comparative genomics of Steinernema reveals deeply conserved gene regulatory networks.</title>
        <authorList>
            <person name="Dillman A.R."/>
            <person name="Macchietto M."/>
            <person name="Porter C.F."/>
            <person name="Rogers A."/>
            <person name="Williams B."/>
            <person name="Antoshechkin I."/>
            <person name="Lee M.M."/>
            <person name="Goodwin Z."/>
            <person name="Lu X."/>
            <person name="Lewis E.E."/>
            <person name="Goodrich-Blair H."/>
            <person name="Stock S.P."/>
            <person name="Adams B.J."/>
            <person name="Sternberg P.W."/>
            <person name="Mortazavi A."/>
        </authorList>
    </citation>
    <scope>NUCLEOTIDE SEQUENCE [LARGE SCALE GENOMIC DNA]</scope>
    <source>
        <strain evidence="2 3">ALL</strain>
    </source>
</reference>